<dbReference type="EMBL" id="CP038485">
    <property type="protein sequence ID" value="QFZ26497.1"/>
    <property type="molecule type" value="Genomic_DNA"/>
</dbReference>
<reference evidence="2" key="1">
    <citation type="journal article" date="2019" name="MBio">
        <title>Comparative genomics for the elucidation of multidrug resistance (MDR) in Candida lusitaniae.</title>
        <authorList>
            <person name="Kannan A."/>
            <person name="Asner S.A."/>
            <person name="Trachsel E."/>
            <person name="Kelly S."/>
            <person name="Parker J."/>
            <person name="Sanglard D."/>
        </authorList>
    </citation>
    <scope>NUCLEOTIDE SEQUENCE [LARGE SCALE GENOMIC DNA]</scope>
    <source>
        <strain evidence="2">P1</strain>
    </source>
</reference>
<evidence type="ECO:0000313" key="1">
    <source>
        <dbReference type="EMBL" id="QFZ26497.1"/>
    </source>
</evidence>
<accession>A0ACD0WHE8</accession>
<protein>
    <submittedName>
        <fullName evidence="1">Uncharacterized protein</fullName>
    </submittedName>
</protein>
<keyword evidence="2" id="KW-1185">Reference proteome</keyword>
<evidence type="ECO:0000313" key="2">
    <source>
        <dbReference type="Proteomes" id="UP000326582"/>
    </source>
</evidence>
<name>A0ACD0WHE8_CLALS</name>
<proteinExistence type="predicted"/>
<sequence>MASFFRTYNHLLKTHPYKTNMFTTSVLFGAGDCLAQGLFPHHVDDDLNKPTEFHSDRLVRAMIYGCFFFAPVSVKWTTKTLPFIHSPFLSATKRATKSFSSINVHDNLYRLVVDSLFMPSIVWIPMYNIVMSALALHDDPLAVAREKLENNWWNVLKANWTVWPPLQLVNLFFVPIHLRIVVSNVWSIGWNCYLSFVHNTLGHGKGSGHLIEELVDIETADEEQTMVYA</sequence>
<organism evidence="1 2">
    <name type="scientific">Clavispora lusitaniae</name>
    <name type="common">Candida lusitaniae</name>
    <dbReference type="NCBI Taxonomy" id="36911"/>
    <lineage>
        <taxon>Eukaryota</taxon>
        <taxon>Fungi</taxon>
        <taxon>Dikarya</taxon>
        <taxon>Ascomycota</taxon>
        <taxon>Saccharomycotina</taxon>
        <taxon>Pichiomycetes</taxon>
        <taxon>Metschnikowiaceae</taxon>
        <taxon>Clavispora</taxon>
    </lineage>
</organism>
<gene>
    <name evidence="1" type="ORF">EJF14_20402</name>
</gene>
<dbReference type="Proteomes" id="UP000326582">
    <property type="component" value="Chromosome 2"/>
</dbReference>